<keyword evidence="2" id="KW-0819">tRNA processing</keyword>
<dbReference type="EMBL" id="VSWC01000093">
    <property type="protein sequence ID" value="KAA1089306.1"/>
    <property type="molecule type" value="Genomic_DNA"/>
</dbReference>
<dbReference type="InterPro" id="IPR002759">
    <property type="entry name" value="Pop5/Rpp14/Rnp2-like"/>
</dbReference>
<gene>
    <name evidence="3" type="ORF">PGT21_013571</name>
</gene>
<evidence type="ECO:0000313" key="3">
    <source>
        <dbReference type="EMBL" id="KAA1089306.1"/>
    </source>
</evidence>
<organism evidence="3 4">
    <name type="scientific">Puccinia graminis f. sp. tritici</name>
    <dbReference type="NCBI Taxonomy" id="56615"/>
    <lineage>
        <taxon>Eukaryota</taxon>
        <taxon>Fungi</taxon>
        <taxon>Dikarya</taxon>
        <taxon>Basidiomycota</taxon>
        <taxon>Pucciniomycotina</taxon>
        <taxon>Pucciniomycetes</taxon>
        <taxon>Pucciniales</taxon>
        <taxon>Pucciniaceae</taxon>
        <taxon>Puccinia</taxon>
    </lineage>
</organism>
<evidence type="ECO:0000256" key="1">
    <source>
        <dbReference type="ARBA" id="ARBA00010800"/>
    </source>
</evidence>
<dbReference type="PANTHER" id="PTHR15441:SF2">
    <property type="entry name" value="RIBONUCLEASE P_MRP PROTEIN SUBUNIT POP5"/>
    <property type="match status" value="1"/>
</dbReference>
<proteinExistence type="inferred from homology"/>
<dbReference type="GO" id="GO:0030681">
    <property type="term" value="C:multimeric ribonuclease P complex"/>
    <property type="evidence" value="ECO:0007669"/>
    <property type="project" value="TreeGrafter"/>
</dbReference>
<dbReference type="GO" id="GO:0033204">
    <property type="term" value="F:ribonuclease P RNA binding"/>
    <property type="evidence" value="ECO:0007669"/>
    <property type="project" value="TreeGrafter"/>
</dbReference>
<dbReference type="InterPro" id="IPR038085">
    <property type="entry name" value="Rnp2-like_sf"/>
</dbReference>
<dbReference type="HAMAP" id="MF_00755">
    <property type="entry name" value="RNase_P_2"/>
    <property type="match status" value="1"/>
</dbReference>
<name>A0A5B0NL42_PUCGR</name>
<dbReference type="Proteomes" id="UP000324748">
    <property type="component" value="Unassembled WGS sequence"/>
</dbReference>
<reference evidence="3 4" key="1">
    <citation type="submission" date="2019-05" db="EMBL/GenBank/DDBJ databases">
        <title>Emergence of the Ug99 lineage of the wheat stem rust pathogen through somatic hybridization.</title>
        <authorList>
            <person name="Li F."/>
            <person name="Upadhyaya N.M."/>
            <person name="Sperschneider J."/>
            <person name="Matny O."/>
            <person name="Nguyen-Phuc H."/>
            <person name="Mago R."/>
            <person name="Raley C."/>
            <person name="Miller M.E."/>
            <person name="Silverstein K.A.T."/>
            <person name="Henningsen E."/>
            <person name="Hirsch C.D."/>
            <person name="Visser B."/>
            <person name="Pretorius Z.A."/>
            <person name="Steffenson B.J."/>
            <person name="Schwessinger B."/>
            <person name="Dodds P.N."/>
            <person name="Figueroa M."/>
        </authorList>
    </citation>
    <scope>NUCLEOTIDE SEQUENCE [LARGE SCALE GENOMIC DNA]</scope>
    <source>
        <strain evidence="3">21-0</strain>
    </source>
</reference>
<evidence type="ECO:0000313" key="4">
    <source>
        <dbReference type="Proteomes" id="UP000324748"/>
    </source>
</evidence>
<evidence type="ECO:0000256" key="2">
    <source>
        <dbReference type="ARBA" id="ARBA00022694"/>
    </source>
</evidence>
<keyword evidence="4" id="KW-1185">Reference proteome</keyword>
<protein>
    <submittedName>
        <fullName evidence="3">Uncharacterized protein</fullName>
    </submittedName>
</protein>
<dbReference type="PANTHER" id="PTHR15441">
    <property type="entry name" value="RIBONUCLEASE P PROTEIN SUBUNIT P14"/>
    <property type="match status" value="1"/>
</dbReference>
<dbReference type="OrthoDB" id="24745at2759"/>
<comment type="caution">
    <text evidence="3">The sequence shown here is derived from an EMBL/GenBank/DDBJ whole genome shotgun (WGS) entry which is preliminary data.</text>
</comment>
<dbReference type="AlphaFoldDB" id="A0A5B0NL42"/>
<dbReference type="GO" id="GO:0005730">
    <property type="term" value="C:nucleolus"/>
    <property type="evidence" value="ECO:0007669"/>
    <property type="project" value="TreeGrafter"/>
</dbReference>
<dbReference type="SUPFAM" id="SSF160350">
    <property type="entry name" value="Rnp2-like"/>
    <property type="match status" value="1"/>
</dbReference>
<dbReference type="GO" id="GO:0000172">
    <property type="term" value="C:ribonuclease MRP complex"/>
    <property type="evidence" value="ECO:0007669"/>
    <property type="project" value="TreeGrafter"/>
</dbReference>
<dbReference type="Gene3D" id="3.30.70.3250">
    <property type="entry name" value="Ribonuclease P, Pop5 subunit"/>
    <property type="match status" value="1"/>
</dbReference>
<dbReference type="Pfam" id="PF01900">
    <property type="entry name" value="RNase_P_Rpp14"/>
    <property type="match status" value="1"/>
</dbReference>
<comment type="similarity">
    <text evidence="1">Belongs to the eukaryotic/archaeal RNase P protein component 2 family.</text>
</comment>
<sequence length="171" mass="19010">MCSFGDRSGGRGAGGAYILKHARPLYVHISLLGEKMVRFKNRYLLIQLIYGPHESSTIGSNHQSGPSGTKQVNEKSLIDLIRQSIQLNFGDLGAGEAGADLTVKYYSPTTSNLILRCKRDQVTKVRASLLFINQINPQTPVIFNVIHVSGTIRKTQSFLIEFDRQQILSFD</sequence>
<accession>A0A5B0NL42</accession>
<dbReference type="GO" id="GO:0001682">
    <property type="term" value="P:tRNA 5'-leader removal"/>
    <property type="evidence" value="ECO:0007669"/>
    <property type="project" value="InterPro"/>
</dbReference>